<sequence length="134" mass="15662">MYNVIANAVLLTTYAVIVLLVVQRYLEAKGMRYSIKRIENGRIFSFSLGVYAGKIRILHSPDCTDPIFKRRYDGWEVTFPEHFTEEQMDHYIMHHEPFGEHNASHSKDFVVFREVMIRKNNEVSCVDGNIFCQA</sequence>
<keyword evidence="1" id="KW-1133">Transmembrane helix</keyword>
<organism evidence="2 3">
    <name type="scientific">Pseudomonas phage EL</name>
    <dbReference type="NCBI Taxonomy" id="273133"/>
    <lineage>
        <taxon>Viruses</taxon>
        <taxon>Duplodnaviria</taxon>
        <taxon>Heunggongvirae</taxon>
        <taxon>Uroviricota</taxon>
        <taxon>Caudoviricetes</taxon>
        <taxon>Chimalliviridae</taxon>
        <taxon>Elvirus</taxon>
        <taxon>Elvirus EL</taxon>
    </lineage>
</organism>
<proteinExistence type="predicted"/>
<accession>Q2Z177</accession>
<keyword evidence="3" id="KW-1185">Reference proteome</keyword>
<reference evidence="2 3" key="1">
    <citation type="journal article" date="2002" name="Genetika">
        <title>Phenogenetic characterization of a group of giant Phi KZ-like bacteriophages of Pseudomonas aeruginosa].</title>
        <authorList>
            <person name="Burkal'tseva M.V."/>
            <person name="Krylov V.N."/>
            <person name="Pleteneva E.A."/>
            <person name="Shaburova O.V."/>
            <person name="Krylov S.V."/>
            <person name="Volckaert G."/>
            <person name="Sykilinda N.N."/>
            <person name="Kurochkina L.P."/>
            <person name="Mesyanzhinov V.V."/>
        </authorList>
    </citation>
    <scope>NUCLEOTIDE SEQUENCE [LARGE SCALE GENOMIC DNA]</scope>
</reference>
<keyword evidence="1" id="KW-0472">Membrane</keyword>
<dbReference type="Proteomes" id="UP000001239">
    <property type="component" value="Segment"/>
</dbReference>
<keyword evidence="1" id="KW-0812">Transmembrane</keyword>
<evidence type="ECO:0000313" key="3">
    <source>
        <dbReference type="Proteomes" id="UP000001239"/>
    </source>
</evidence>
<evidence type="ECO:0000313" key="2">
    <source>
        <dbReference type="EMBL" id="CAG27098.1"/>
    </source>
</evidence>
<protein>
    <submittedName>
        <fullName evidence="2">Uncharacterized protein</fullName>
    </submittedName>
</protein>
<dbReference type="GeneID" id="5176639"/>
<reference evidence="2 3" key="2">
    <citation type="journal article" date="2003" name="Res. Microbiol.">
        <title>Myoviridae bacteriophages of Pseudomonas aeruginosa: a long and complex evolutionary pathway.</title>
        <authorList>
            <person name="Krylov V.N."/>
            <person name="Pleteneva E.A."/>
            <person name="Bourkalsteva M.V."/>
            <person name="Shaburova O.V."/>
            <person name="Volckaert G."/>
            <person name="Sykilinda N.N."/>
            <person name="Kurochkina L.P."/>
            <person name="Mesyanzhinov V.V."/>
        </authorList>
    </citation>
    <scope>NUCLEOTIDE SEQUENCE [LARGE SCALE GENOMIC DNA]</scope>
</reference>
<evidence type="ECO:0000256" key="1">
    <source>
        <dbReference type="SAM" id="Phobius"/>
    </source>
</evidence>
<dbReference type="KEGG" id="vg:5176639"/>
<name>Q2Z177_9CAUD</name>
<feature type="transmembrane region" description="Helical" evidence="1">
    <location>
        <begin position="6"/>
        <end position="26"/>
    </location>
</feature>
<dbReference type="EMBL" id="AJ697969">
    <property type="protein sequence ID" value="CAG27098.1"/>
    <property type="molecule type" value="Genomic_DNA"/>
</dbReference>
<dbReference type="RefSeq" id="YP_418037.1">
    <property type="nucleotide sequence ID" value="NC_007623.1"/>
</dbReference>
<reference evidence="2 3" key="4">
    <citation type="journal article" date="2005" name="J. Mol. Biol.">
        <title>Genome comparison of Pseudomonas aeruginosa large phages.</title>
        <authorList>
            <person name="Hertveldt K."/>
            <person name="Lavigne R."/>
            <person name="Pleteneva E."/>
            <person name="Sernova N."/>
            <person name="Kurochkina L."/>
            <person name="Korchevskii R."/>
            <person name="Robben J."/>
            <person name="Mesyanzhinov V."/>
            <person name="Krylov V.N."/>
            <person name="Volckaert G."/>
        </authorList>
    </citation>
    <scope>NUCLEOTIDE SEQUENCE</scope>
</reference>
<reference evidence="2 3" key="3">
    <citation type="journal article" date="2004" name="Bioinformatics">
        <title>PHIRE, a deterministic approach to reveal regulatory elements in bacteriophage genomes.</title>
        <authorList>
            <person name="Lavigne R."/>
            <person name="Sun W.D."/>
            <person name="Volckaert G."/>
        </authorList>
    </citation>
    <scope>NUCLEOTIDE SEQUENCE [LARGE SCALE GENOMIC DNA]</scope>
</reference>